<dbReference type="SUPFAM" id="SSF53098">
    <property type="entry name" value="Ribonuclease H-like"/>
    <property type="match status" value="1"/>
</dbReference>
<dbReference type="KEGG" id="dpx:DAPPUDRAFT_109564"/>
<proteinExistence type="predicted"/>
<evidence type="ECO:0000313" key="2">
    <source>
        <dbReference type="EMBL" id="EFX73766.1"/>
    </source>
</evidence>
<dbReference type="AlphaFoldDB" id="E9H3G5"/>
<gene>
    <name evidence="2" type="ORF">DAPPUDRAFT_109564</name>
</gene>
<dbReference type="InParanoid" id="E9H3G5"/>
<keyword evidence="3" id="KW-1185">Reference proteome</keyword>
<name>E9H3G5_DAPPU</name>
<dbReference type="OrthoDB" id="6374244at2759"/>
<evidence type="ECO:0008006" key="4">
    <source>
        <dbReference type="Google" id="ProtNLM"/>
    </source>
</evidence>
<reference evidence="2 3" key="1">
    <citation type="journal article" date="2011" name="Science">
        <title>The ecoresponsive genome of Daphnia pulex.</title>
        <authorList>
            <person name="Colbourne J.K."/>
            <person name="Pfrender M.E."/>
            <person name="Gilbert D."/>
            <person name="Thomas W.K."/>
            <person name="Tucker A."/>
            <person name="Oakley T.H."/>
            <person name="Tokishita S."/>
            <person name="Aerts A."/>
            <person name="Arnold G.J."/>
            <person name="Basu M.K."/>
            <person name="Bauer D.J."/>
            <person name="Caceres C.E."/>
            <person name="Carmel L."/>
            <person name="Casola C."/>
            <person name="Choi J.H."/>
            <person name="Detter J.C."/>
            <person name="Dong Q."/>
            <person name="Dusheyko S."/>
            <person name="Eads B.D."/>
            <person name="Frohlich T."/>
            <person name="Geiler-Samerotte K.A."/>
            <person name="Gerlach D."/>
            <person name="Hatcher P."/>
            <person name="Jogdeo S."/>
            <person name="Krijgsveld J."/>
            <person name="Kriventseva E.V."/>
            <person name="Kultz D."/>
            <person name="Laforsch C."/>
            <person name="Lindquist E."/>
            <person name="Lopez J."/>
            <person name="Manak J.R."/>
            <person name="Muller J."/>
            <person name="Pangilinan J."/>
            <person name="Patwardhan R.P."/>
            <person name="Pitluck S."/>
            <person name="Pritham E.J."/>
            <person name="Rechtsteiner A."/>
            <person name="Rho M."/>
            <person name="Rogozin I.B."/>
            <person name="Sakarya O."/>
            <person name="Salamov A."/>
            <person name="Schaack S."/>
            <person name="Shapiro H."/>
            <person name="Shiga Y."/>
            <person name="Skalitzky C."/>
            <person name="Smith Z."/>
            <person name="Souvorov A."/>
            <person name="Sung W."/>
            <person name="Tang Z."/>
            <person name="Tsuchiya D."/>
            <person name="Tu H."/>
            <person name="Vos H."/>
            <person name="Wang M."/>
            <person name="Wolf Y.I."/>
            <person name="Yamagata H."/>
            <person name="Yamada T."/>
            <person name="Ye Y."/>
            <person name="Shaw J.R."/>
            <person name="Andrews J."/>
            <person name="Crease T.J."/>
            <person name="Tang H."/>
            <person name="Lucas S.M."/>
            <person name="Robertson H.M."/>
            <person name="Bork P."/>
            <person name="Koonin E.V."/>
            <person name="Zdobnov E.M."/>
            <person name="Grigoriev I.V."/>
            <person name="Lynch M."/>
            <person name="Boore J.L."/>
        </authorList>
    </citation>
    <scope>NUCLEOTIDE SEQUENCE [LARGE SCALE GENOMIC DNA]</scope>
</reference>
<dbReference type="InterPro" id="IPR012337">
    <property type="entry name" value="RNaseH-like_sf"/>
</dbReference>
<sequence>MTADIWTKPGMSSSYLVEIFTVIIHYVNAEHEIEHAVLELLHFPSPHTVAVIGDLMKKVITEWGFEVPIIVTDNGSNMVKAFQVVSIQEDIEAVIDSVATGRTESNNEDSQEEESIFSNSDSDESDDSCALMPNIDGESFEDNFLEDQVIIVTPLLPESQTVAISEDTL</sequence>
<dbReference type="EMBL" id="GL732588">
    <property type="protein sequence ID" value="EFX73766.1"/>
    <property type="molecule type" value="Genomic_DNA"/>
</dbReference>
<accession>E9H3G5</accession>
<protein>
    <recommendedName>
        <fullName evidence="4">DUF659 domain-containing protein</fullName>
    </recommendedName>
</protein>
<evidence type="ECO:0000313" key="3">
    <source>
        <dbReference type="Proteomes" id="UP000000305"/>
    </source>
</evidence>
<evidence type="ECO:0000256" key="1">
    <source>
        <dbReference type="SAM" id="MobiDB-lite"/>
    </source>
</evidence>
<dbReference type="Proteomes" id="UP000000305">
    <property type="component" value="Unassembled WGS sequence"/>
</dbReference>
<dbReference type="HOGENOM" id="CLU_1580123_0_0_1"/>
<organism evidence="2 3">
    <name type="scientific">Daphnia pulex</name>
    <name type="common">Water flea</name>
    <dbReference type="NCBI Taxonomy" id="6669"/>
    <lineage>
        <taxon>Eukaryota</taxon>
        <taxon>Metazoa</taxon>
        <taxon>Ecdysozoa</taxon>
        <taxon>Arthropoda</taxon>
        <taxon>Crustacea</taxon>
        <taxon>Branchiopoda</taxon>
        <taxon>Diplostraca</taxon>
        <taxon>Cladocera</taxon>
        <taxon>Anomopoda</taxon>
        <taxon>Daphniidae</taxon>
        <taxon>Daphnia</taxon>
    </lineage>
</organism>
<feature type="compositionally biased region" description="Acidic residues" evidence="1">
    <location>
        <begin position="106"/>
        <end position="127"/>
    </location>
</feature>
<feature type="region of interest" description="Disordered" evidence="1">
    <location>
        <begin position="101"/>
        <end position="133"/>
    </location>
</feature>